<dbReference type="SMART" id="SM00177">
    <property type="entry name" value="ARF"/>
    <property type="match status" value="1"/>
</dbReference>
<gene>
    <name evidence="6" type="ORF">Tco_0701943</name>
</gene>
<protein>
    <submittedName>
        <fullName evidence="6">Phox-associated domain-containing protein</fullName>
    </submittedName>
</protein>
<dbReference type="InterPro" id="IPR051837">
    <property type="entry name" value="SortingNexin/PXDomain-PKLike"/>
</dbReference>
<sequence length="227" mass="25810">MAFAKKYMLMLMVGLEGAGKTTILYKLDQNITKTSSSGLNMEIVHYKNITFNVWDVGVRRDKVETLVEKGCKLASWVGNQTWPKSRKNMDDHKILIGLNMLVWIWLWDGTGSGKLFNLEIGKFEIHRKRVKRVEYIGKGTGFALSLPRVIVEAAMGDFVSKILQDFVLDMWYSDIILDKEAPQLIHGIIMDILAEISTRAQDINLIDLLTRDVADLVGDHSEIPRKT</sequence>
<name>A0ABQ4XWD5_9ASTR</name>
<accession>A0ABQ4XWD5</accession>
<evidence type="ECO:0000259" key="5">
    <source>
        <dbReference type="PROSITE" id="PS51207"/>
    </source>
</evidence>
<comment type="caution">
    <text evidence="6">The sequence shown here is derived from an EMBL/GenBank/DDBJ whole genome shotgun (WGS) entry which is preliminary data.</text>
</comment>
<evidence type="ECO:0000256" key="1">
    <source>
        <dbReference type="ARBA" id="ARBA00004496"/>
    </source>
</evidence>
<keyword evidence="4" id="KW-0342">GTP-binding</keyword>
<keyword evidence="7" id="KW-1185">Reference proteome</keyword>
<evidence type="ECO:0000313" key="7">
    <source>
        <dbReference type="Proteomes" id="UP001151760"/>
    </source>
</evidence>
<comment type="subcellular location">
    <subcellularLocation>
        <location evidence="1">Cytoplasm</location>
    </subcellularLocation>
</comment>
<reference evidence="6" key="2">
    <citation type="submission" date="2022-01" db="EMBL/GenBank/DDBJ databases">
        <authorList>
            <person name="Yamashiro T."/>
            <person name="Shiraishi A."/>
            <person name="Satake H."/>
            <person name="Nakayama K."/>
        </authorList>
    </citation>
    <scope>NUCLEOTIDE SEQUENCE</scope>
</reference>
<organism evidence="6 7">
    <name type="scientific">Tanacetum coccineum</name>
    <dbReference type="NCBI Taxonomy" id="301880"/>
    <lineage>
        <taxon>Eukaryota</taxon>
        <taxon>Viridiplantae</taxon>
        <taxon>Streptophyta</taxon>
        <taxon>Embryophyta</taxon>
        <taxon>Tracheophyta</taxon>
        <taxon>Spermatophyta</taxon>
        <taxon>Magnoliopsida</taxon>
        <taxon>eudicotyledons</taxon>
        <taxon>Gunneridae</taxon>
        <taxon>Pentapetalae</taxon>
        <taxon>asterids</taxon>
        <taxon>campanulids</taxon>
        <taxon>Asterales</taxon>
        <taxon>Asteraceae</taxon>
        <taxon>Asteroideae</taxon>
        <taxon>Anthemideae</taxon>
        <taxon>Anthemidinae</taxon>
        <taxon>Tanacetum</taxon>
    </lineage>
</organism>
<dbReference type="PANTHER" id="PTHR22999:SF35">
    <property type="entry name" value="PHOX DOMAIN, SORTING NEXIN, PX DOMAIN SUPERFAMILY"/>
    <property type="match status" value="1"/>
</dbReference>
<evidence type="ECO:0000256" key="4">
    <source>
        <dbReference type="ARBA" id="ARBA00023134"/>
    </source>
</evidence>
<dbReference type="Gene3D" id="3.40.50.300">
    <property type="entry name" value="P-loop containing nucleotide triphosphate hydrolases"/>
    <property type="match status" value="1"/>
</dbReference>
<reference evidence="6" key="1">
    <citation type="journal article" date="2022" name="Int. J. Mol. Sci.">
        <title>Draft Genome of Tanacetum Coccineum: Genomic Comparison of Closely Related Tanacetum-Family Plants.</title>
        <authorList>
            <person name="Yamashiro T."/>
            <person name="Shiraishi A."/>
            <person name="Nakayama K."/>
            <person name="Satake H."/>
        </authorList>
    </citation>
    <scope>NUCLEOTIDE SEQUENCE</scope>
</reference>
<dbReference type="InterPro" id="IPR003114">
    <property type="entry name" value="Phox_assoc"/>
</dbReference>
<evidence type="ECO:0000256" key="2">
    <source>
        <dbReference type="ARBA" id="ARBA00022490"/>
    </source>
</evidence>
<dbReference type="PROSITE" id="PS51207">
    <property type="entry name" value="PXA"/>
    <property type="match status" value="1"/>
</dbReference>
<keyword evidence="2" id="KW-0963">Cytoplasm</keyword>
<dbReference type="Proteomes" id="UP001151760">
    <property type="component" value="Unassembled WGS sequence"/>
</dbReference>
<evidence type="ECO:0000256" key="3">
    <source>
        <dbReference type="ARBA" id="ARBA00022741"/>
    </source>
</evidence>
<dbReference type="InterPro" id="IPR027417">
    <property type="entry name" value="P-loop_NTPase"/>
</dbReference>
<dbReference type="Pfam" id="PF00025">
    <property type="entry name" value="Arf"/>
    <property type="match status" value="1"/>
</dbReference>
<dbReference type="PANTHER" id="PTHR22999">
    <property type="entry name" value="PX SERINE/THREONINE KINASE PXK"/>
    <property type="match status" value="1"/>
</dbReference>
<proteinExistence type="predicted"/>
<keyword evidence="3" id="KW-0547">Nucleotide-binding</keyword>
<evidence type="ECO:0000313" key="6">
    <source>
        <dbReference type="EMBL" id="GJS69102.1"/>
    </source>
</evidence>
<dbReference type="EMBL" id="BQNB010009839">
    <property type="protein sequence ID" value="GJS69102.1"/>
    <property type="molecule type" value="Genomic_DNA"/>
</dbReference>
<feature type="domain" description="PXA" evidence="5">
    <location>
        <begin position="148"/>
        <end position="227"/>
    </location>
</feature>
<dbReference type="SUPFAM" id="SSF52540">
    <property type="entry name" value="P-loop containing nucleoside triphosphate hydrolases"/>
    <property type="match status" value="1"/>
</dbReference>
<dbReference type="InterPro" id="IPR006689">
    <property type="entry name" value="Small_GTPase_ARF/SAR"/>
</dbReference>
<dbReference type="Pfam" id="PF02194">
    <property type="entry name" value="PXA"/>
    <property type="match status" value="1"/>
</dbReference>